<gene>
    <name evidence="2" type="ORF">SODALDRAFT_355724</name>
</gene>
<feature type="compositionally biased region" description="Polar residues" evidence="1">
    <location>
        <begin position="583"/>
        <end position="595"/>
    </location>
</feature>
<organism evidence="2 3">
    <name type="scientific">Sodiomyces alkalinus (strain CBS 110278 / VKM F-3762 / F11)</name>
    <name type="common">Alkaliphilic filamentous fungus</name>
    <dbReference type="NCBI Taxonomy" id="1314773"/>
    <lineage>
        <taxon>Eukaryota</taxon>
        <taxon>Fungi</taxon>
        <taxon>Dikarya</taxon>
        <taxon>Ascomycota</taxon>
        <taxon>Pezizomycotina</taxon>
        <taxon>Sordariomycetes</taxon>
        <taxon>Hypocreomycetidae</taxon>
        <taxon>Glomerellales</taxon>
        <taxon>Plectosphaerellaceae</taxon>
        <taxon>Sodiomyces</taxon>
    </lineage>
</organism>
<evidence type="ECO:0000256" key="1">
    <source>
        <dbReference type="SAM" id="MobiDB-lite"/>
    </source>
</evidence>
<evidence type="ECO:0000313" key="2">
    <source>
        <dbReference type="EMBL" id="ROT43511.1"/>
    </source>
</evidence>
<dbReference type="GeneID" id="39582327"/>
<proteinExistence type="predicted"/>
<name>A0A3N2Q9S8_SODAK</name>
<evidence type="ECO:0000313" key="3">
    <source>
        <dbReference type="Proteomes" id="UP000272025"/>
    </source>
</evidence>
<feature type="region of interest" description="Disordered" evidence="1">
    <location>
        <begin position="300"/>
        <end position="319"/>
    </location>
</feature>
<accession>A0A3N2Q9S8</accession>
<dbReference type="EMBL" id="ML119051">
    <property type="protein sequence ID" value="ROT43511.1"/>
    <property type="molecule type" value="Genomic_DNA"/>
</dbReference>
<sequence>MAAIVSGRGQQLDCATEYNGKATFTSAVVGFKSGWGSPIQRTVGPEKERRRDEIPPEFPCFAETQTSRRLASQFWNSKINREMSQPSSFVDLHVANHVSSENVPFRMTMVTSATEWTNVQSSVEHRSHSLGSSLEELVYSPSEDILQAFDNYRWGKEGVLDQPSNETWSYRPGILETNGAVQTKSPWSGHRLWTFSMGSPARHVLSRRLGGGVANPLAQFPSMSLDHSNEVMNSRRKGRRQESSPSTDVPLIINGPTPRIFRMEGNSTCVKPCIGEKPNPSLINYVLPCVEGLQSTETAYDEEGGQTGELAPRSHKEDESSEDLVFVTYCRGSDMAVKMQQGILQINSNGPQRRVFQYIILKARCINVRPIPAVKHGTANPAPYAAYASDAICHCITMCRFWQVIEDKSARGTKPPHVTTNKTPHHSTTKRDYIVARGGSNIPSTESFTEIISFQMLVRVGAGILRPHLTGRGRDTETGRRTLRSKILRTWLRGRKLGDHPLYSVTDYGQGDLNVVMKDIGNKKSRGSHAREPIVIICEADAWILHVYISKGDNFGEGKFADGLCQVREALPGFTEGAKNSRHATPSSYRNSATPTQPALVLARRSMDREKYLVQIVFEPVFKRCRPELPFTTFAPNGTSGKWRLYTYNGGHRIVDTEHSVPGRSRSSKMMADWATDTYLVE</sequence>
<dbReference type="AlphaFoldDB" id="A0A3N2Q9S8"/>
<reference evidence="2 3" key="1">
    <citation type="journal article" date="2018" name="Mol. Ecol.">
        <title>The obligate alkalophilic soda-lake fungus Sodiomyces alkalinus has shifted to a protein diet.</title>
        <authorList>
            <person name="Grum-Grzhimaylo A.A."/>
            <person name="Falkoski D.L."/>
            <person name="van den Heuvel J."/>
            <person name="Valero-Jimenez C.A."/>
            <person name="Min B."/>
            <person name="Choi I.G."/>
            <person name="Lipzen A."/>
            <person name="Daum C.G."/>
            <person name="Aanen D.K."/>
            <person name="Tsang A."/>
            <person name="Henrissat B."/>
            <person name="Bilanenko E.N."/>
            <person name="de Vries R.P."/>
            <person name="van Kan J.A.L."/>
            <person name="Grigoriev I.V."/>
            <person name="Debets A.J.M."/>
        </authorList>
    </citation>
    <scope>NUCLEOTIDE SEQUENCE [LARGE SCALE GENOMIC DNA]</scope>
    <source>
        <strain evidence="2 3">F11</strain>
    </source>
</reference>
<dbReference type="Proteomes" id="UP000272025">
    <property type="component" value="Unassembled WGS sequence"/>
</dbReference>
<dbReference type="RefSeq" id="XP_028471317.1">
    <property type="nucleotide sequence ID" value="XM_028613849.1"/>
</dbReference>
<keyword evidence="3" id="KW-1185">Reference proteome</keyword>
<feature type="compositionally biased region" description="Polar residues" evidence="1">
    <location>
        <begin position="221"/>
        <end position="232"/>
    </location>
</feature>
<protein>
    <submittedName>
        <fullName evidence="2">Uncharacterized protein</fullName>
    </submittedName>
</protein>
<feature type="region of interest" description="Disordered" evidence="1">
    <location>
        <begin position="576"/>
        <end position="595"/>
    </location>
</feature>
<feature type="region of interest" description="Disordered" evidence="1">
    <location>
        <begin position="220"/>
        <end position="257"/>
    </location>
</feature>